<keyword evidence="3" id="KW-1185">Reference proteome</keyword>
<feature type="compositionally biased region" description="Low complexity" evidence="1">
    <location>
        <begin position="388"/>
        <end position="409"/>
    </location>
</feature>
<sequence length="417" mass="45575">MTCEWGEQQKRLLIEESNAWFDRHGMVLQQQRLPLQLPPSCSSWAEVAAQLQQHPFHLKLLNHQRLLAKRVKANWSFSASATNSPSNPRNSHLPFRLQPLPRAAAAALLQLGKETLSSDFDGLLLTVQSKRLAPKPSTERQRPLPRAAAAALLQLGKETLSSDFDGLLLTVQSKRLAPKPSTERQRVLNTTGIKKVFAGCLIESLASNERQLKALWVNPRLSARSTRLLLQVLLPRAVVEAFALEAFTYLPAAAAAAAAAAAPQQQQQQQQQARVQSFKSVFVDRRDLDLWPRQCWMLLPAVKNVRAAAAAAAAAAQQQQQQRSSSSSSAAAAAAAQQQQQQGVCRCLRGLSRGRGPPGGPPALQQQQQQQQQRSGGREREAGRGRKAQQQQQQQQRSAGAGANSSAAGKTKNSPKR</sequence>
<accession>U6MWF6</accession>
<protein>
    <submittedName>
        <fullName evidence="2">Uncharacterized protein</fullName>
    </submittedName>
</protein>
<feature type="compositionally biased region" description="Low complexity" evidence="1">
    <location>
        <begin position="362"/>
        <end position="375"/>
    </location>
</feature>
<feature type="region of interest" description="Disordered" evidence="1">
    <location>
        <begin position="349"/>
        <end position="417"/>
    </location>
</feature>
<dbReference type="EMBL" id="HG723370">
    <property type="protein sequence ID" value="CDJ66025.1"/>
    <property type="molecule type" value="Genomic_DNA"/>
</dbReference>
<evidence type="ECO:0000313" key="2">
    <source>
        <dbReference type="EMBL" id="CDJ66025.1"/>
    </source>
</evidence>
<dbReference type="OrthoDB" id="346945at2759"/>
<dbReference type="Proteomes" id="UP000030754">
    <property type="component" value="Unassembled WGS sequence"/>
</dbReference>
<dbReference type="RefSeq" id="XP_013434492.1">
    <property type="nucleotide sequence ID" value="XM_013579038.1"/>
</dbReference>
<evidence type="ECO:0000313" key="3">
    <source>
        <dbReference type="Proteomes" id="UP000030754"/>
    </source>
</evidence>
<gene>
    <name evidence="2" type="ORF">ENH_00013120</name>
</gene>
<reference evidence="2" key="1">
    <citation type="submission" date="2013-10" db="EMBL/GenBank/DDBJ databases">
        <title>Genomic analysis of the causative agents of coccidiosis in chickens.</title>
        <authorList>
            <person name="Reid A.J."/>
            <person name="Blake D."/>
            <person name="Billington K."/>
            <person name="Browne H."/>
            <person name="Dunn M."/>
            <person name="Hung S."/>
            <person name="Kawahara F."/>
            <person name="Miranda-Saavedra D."/>
            <person name="Mourier T."/>
            <person name="Nagra H."/>
            <person name="Otto T.D."/>
            <person name="Rawlings N."/>
            <person name="Sanchez A."/>
            <person name="Sanders M."/>
            <person name="Subramaniam C."/>
            <person name="Tay Y."/>
            <person name="Dear P."/>
            <person name="Doerig C."/>
            <person name="Gruber A."/>
            <person name="Parkinson J."/>
            <person name="Shirley M."/>
            <person name="Wan K.L."/>
            <person name="Berriman M."/>
            <person name="Tomley F."/>
            <person name="Pain A."/>
        </authorList>
    </citation>
    <scope>NUCLEOTIDE SEQUENCE [LARGE SCALE GENOMIC DNA]</scope>
    <source>
        <strain evidence="2">Houghton</strain>
    </source>
</reference>
<dbReference type="AlphaFoldDB" id="U6MWF6"/>
<name>U6MWF6_9EIME</name>
<proteinExistence type="predicted"/>
<reference evidence="2" key="2">
    <citation type="submission" date="2013-10" db="EMBL/GenBank/DDBJ databases">
        <authorList>
            <person name="Aslett M."/>
        </authorList>
    </citation>
    <scope>NUCLEOTIDE SEQUENCE [LARGE SCALE GENOMIC DNA]</scope>
    <source>
        <strain evidence="2">Houghton</strain>
    </source>
</reference>
<dbReference type="GeneID" id="25471494"/>
<organism evidence="2 3">
    <name type="scientific">Eimeria necatrix</name>
    <dbReference type="NCBI Taxonomy" id="51315"/>
    <lineage>
        <taxon>Eukaryota</taxon>
        <taxon>Sar</taxon>
        <taxon>Alveolata</taxon>
        <taxon>Apicomplexa</taxon>
        <taxon>Conoidasida</taxon>
        <taxon>Coccidia</taxon>
        <taxon>Eucoccidiorida</taxon>
        <taxon>Eimeriorina</taxon>
        <taxon>Eimeriidae</taxon>
        <taxon>Eimeria</taxon>
    </lineage>
</organism>
<evidence type="ECO:0000256" key="1">
    <source>
        <dbReference type="SAM" id="MobiDB-lite"/>
    </source>
</evidence>
<dbReference type="VEuPathDB" id="ToxoDB:ENH_00013120"/>